<dbReference type="GO" id="GO:0035861">
    <property type="term" value="C:site of double-strand break"/>
    <property type="evidence" value="ECO:0007669"/>
    <property type="project" value="TreeGrafter"/>
</dbReference>
<dbReference type="GO" id="GO:0031573">
    <property type="term" value="P:mitotic intra-S DNA damage checkpoint signaling"/>
    <property type="evidence" value="ECO:0007669"/>
    <property type="project" value="TreeGrafter"/>
</dbReference>
<evidence type="ECO:0000256" key="1">
    <source>
        <dbReference type="ARBA" id="ARBA00004123"/>
    </source>
</evidence>
<keyword evidence="6" id="KW-1185">Reference proteome</keyword>
<dbReference type="AlphaFoldDB" id="A0A4P9XPK2"/>
<name>A0A4P9XPK2_9FUNG</name>
<dbReference type="InterPro" id="IPR016580">
    <property type="entry name" value="HUS1"/>
</dbReference>
<sequence length="290" mass="32964">MRMRAQVIQPVALERVARSVEKLGQQPCILKLTPQQWHCILVPDAEAGVQVWSQLSATAFLSMYRINSAHHDEIYLELRAENLHRALRSAKGALECIVRLAKRGQAPVLSFHIVHQSRAGLRQELTQDVPVRVIPPQQMETIREPMVPEPQVYIMLPQLQSMRAYAEKMRALTDHLYIGANMRGRFSLRCETDGVEMQTSWANLINPELDRPSSQSTVASASTQPRNLDTLVEARVGIKDLIKFLYSYYVEPTNVVCCIIQDHALVLYVYMGRSSNEQGSLTYYIPVRHA</sequence>
<dbReference type="GO" id="GO:0000724">
    <property type="term" value="P:double-strand break repair via homologous recombination"/>
    <property type="evidence" value="ECO:0007669"/>
    <property type="project" value="TreeGrafter"/>
</dbReference>
<dbReference type="PIRSF" id="PIRSF011312">
    <property type="entry name" value="Cell_cycle_HUS1"/>
    <property type="match status" value="1"/>
</dbReference>
<dbReference type="PANTHER" id="PTHR12900">
    <property type="entry name" value="MITOTIC AND DNA DAMAGE CHECKPOINT PROTEIN HUS1"/>
    <property type="match status" value="1"/>
</dbReference>
<accession>A0A4P9XPK2</accession>
<evidence type="ECO:0000313" key="5">
    <source>
        <dbReference type="EMBL" id="RKP07937.1"/>
    </source>
</evidence>
<organism evidence="5 6">
    <name type="scientific">Thamnocephalis sphaerospora</name>
    <dbReference type="NCBI Taxonomy" id="78915"/>
    <lineage>
        <taxon>Eukaryota</taxon>
        <taxon>Fungi</taxon>
        <taxon>Fungi incertae sedis</taxon>
        <taxon>Zoopagomycota</taxon>
        <taxon>Zoopagomycotina</taxon>
        <taxon>Zoopagomycetes</taxon>
        <taxon>Zoopagales</taxon>
        <taxon>Sigmoideomycetaceae</taxon>
        <taxon>Thamnocephalis</taxon>
    </lineage>
</organism>
<evidence type="ECO:0000256" key="3">
    <source>
        <dbReference type="ARBA" id="ARBA00023242"/>
    </source>
</evidence>
<evidence type="ECO:0000256" key="4">
    <source>
        <dbReference type="PIRNR" id="PIRNR011312"/>
    </source>
</evidence>
<dbReference type="STRING" id="78915.A0A4P9XPK2"/>
<comment type="similarity">
    <text evidence="2 4">Belongs to the HUS1 family.</text>
</comment>
<dbReference type="Pfam" id="PF04005">
    <property type="entry name" value="Hus1"/>
    <property type="match status" value="1"/>
</dbReference>
<dbReference type="PANTHER" id="PTHR12900:SF0">
    <property type="entry name" value="CHECKPOINT PROTEIN"/>
    <property type="match status" value="1"/>
</dbReference>
<proteinExistence type="inferred from homology"/>
<dbReference type="GO" id="GO:0005730">
    <property type="term" value="C:nucleolus"/>
    <property type="evidence" value="ECO:0007669"/>
    <property type="project" value="InterPro"/>
</dbReference>
<dbReference type="GO" id="GO:0033314">
    <property type="term" value="P:mitotic DNA replication checkpoint signaling"/>
    <property type="evidence" value="ECO:0007669"/>
    <property type="project" value="TreeGrafter"/>
</dbReference>
<gene>
    <name evidence="5" type="ORF">THASP1DRAFT_30254</name>
</gene>
<reference evidence="6" key="1">
    <citation type="journal article" date="2018" name="Nat. Microbiol.">
        <title>Leveraging single-cell genomics to expand the fungal tree of life.</title>
        <authorList>
            <person name="Ahrendt S.R."/>
            <person name="Quandt C.A."/>
            <person name="Ciobanu D."/>
            <person name="Clum A."/>
            <person name="Salamov A."/>
            <person name="Andreopoulos B."/>
            <person name="Cheng J.F."/>
            <person name="Woyke T."/>
            <person name="Pelin A."/>
            <person name="Henrissat B."/>
            <person name="Reynolds N.K."/>
            <person name="Benny G.L."/>
            <person name="Smith M.E."/>
            <person name="James T.Y."/>
            <person name="Grigoriev I.V."/>
        </authorList>
    </citation>
    <scope>NUCLEOTIDE SEQUENCE [LARGE SCALE GENOMIC DNA]</scope>
    <source>
        <strain evidence="6">RSA 1356</strain>
    </source>
</reference>
<protein>
    <recommendedName>
        <fullName evidence="4">Checkpoint protein</fullName>
    </recommendedName>
</protein>
<dbReference type="OrthoDB" id="337750at2759"/>
<evidence type="ECO:0000256" key="2">
    <source>
        <dbReference type="ARBA" id="ARBA00005563"/>
    </source>
</evidence>
<dbReference type="GO" id="GO:0044778">
    <property type="term" value="P:meiotic DNA integrity checkpoint signaling"/>
    <property type="evidence" value="ECO:0007669"/>
    <property type="project" value="TreeGrafter"/>
</dbReference>
<dbReference type="EMBL" id="KZ992656">
    <property type="protein sequence ID" value="RKP07937.1"/>
    <property type="molecule type" value="Genomic_DNA"/>
</dbReference>
<evidence type="ECO:0000313" key="6">
    <source>
        <dbReference type="Proteomes" id="UP000271241"/>
    </source>
</evidence>
<dbReference type="GO" id="GO:0030896">
    <property type="term" value="C:checkpoint clamp complex"/>
    <property type="evidence" value="ECO:0007669"/>
    <property type="project" value="InterPro"/>
</dbReference>
<comment type="subcellular location">
    <subcellularLocation>
        <location evidence="1">Nucleus</location>
    </subcellularLocation>
</comment>
<dbReference type="Gene3D" id="3.70.10.10">
    <property type="match status" value="1"/>
</dbReference>
<keyword evidence="3" id="KW-0539">Nucleus</keyword>
<dbReference type="GO" id="GO:0000723">
    <property type="term" value="P:telomere maintenance"/>
    <property type="evidence" value="ECO:0007669"/>
    <property type="project" value="TreeGrafter"/>
</dbReference>
<dbReference type="Proteomes" id="UP000271241">
    <property type="component" value="Unassembled WGS sequence"/>
</dbReference>
<dbReference type="InterPro" id="IPR007150">
    <property type="entry name" value="HUS1/Mec3"/>
</dbReference>
<dbReference type="GO" id="GO:0006289">
    <property type="term" value="P:nucleotide-excision repair"/>
    <property type="evidence" value="ECO:0007669"/>
    <property type="project" value="TreeGrafter"/>
</dbReference>